<accession>A0AAV1F2C7</accession>
<evidence type="ECO:0000256" key="1">
    <source>
        <dbReference type="SAM" id="MobiDB-lite"/>
    </source>
</evidence>
<organism evidence="2 3">
    <name type="scientific">Xyrichtys novacula</name>
    <name type="common">Pearly razorfish</name>
    <name type="synonym">Hemipteronotus novacula</name>
    <dbReference type="NCBI Taxonomy" id="13765"/>
    <lineage>
        <taxon>Eukaryota</taxon>
        <taxon>Metazoa</taxon>
        <taxon>Chordata</taxon>
        <taxon>Craniata</taxon>
        <taxon>Vertebrata</taxon>
        <taxon>Euteleostomi</taxon>
        <taxon>Actinopterygii</taxon>
        <taxon>Neopterygii</taxon>
        <taxon>Teleostei</taxon>
        <taxon>Neoteleostei</taxon>
        <taxon>Acanthomorphata</taxon>
        <taxon>Eupercaria</taxon>
        <taxon>Labriformes</taxon>
        <taxon>Labridae</taxon>
        <taxon>Xyrichtys</taxon>
    </lineage>
</organism>
<name>A0AAV1F2C7_XYRNO</name>
<gene>
    <name evidence="2" type="ORF">XNOV1_A018934</name>
</gene>
<keyword evidence="3" id="KW-1185">Reference proteome</keyword>
<proteinExistence type="predicted"/>
<protein>
    <submittedName>
        <fullName evidence="2">Chemokine-like protein TAFA-5a isoform X1</fullName>
    </submittedName>
</protein>
<reference evidence="2" key="1">
    <citation type="submission" date="2023-08" db="EMBL/GenBank/DDBJ databases">
        <authorList>
            <person name="Alioto T."/>
            <person name="Alioto T."/>
            <person name="Gomez Garrido J."/>
        </authorList>
    </citation>
    <scope>NUCLEOTIDE SEQUENCE</scope>
</reference>
<dbReference type="EMBL" id="OY660867">
    <property type="protein sequence ID" value="CAJ1055080.1"/>
    <property type="molecule type" value="Genomic_DNA"/>
</dbReference>
<feature type="region of interest" description="Disordered" evidence="1">
    <location>
        <begin position="1"/>
        <end position="77"/>
    </location>
</feature>
<dbReference type="Proteomes" id="UP001178508">
    <property type="component" value="Chromosome 4"/>
</dbReference>
<feature type="compositionally biased region" description="Low complexity" evidence="1">
    <location>
        <begin position="14"/>
        <end position="23"/>
    </location>
</feature>
<evidence type="ECO:0000313" key="2">
    <source>
        <dbReference type="EMBL" id="CAJ1055080.1"/>
    </source>
</evidence>
<sequence>MESIDDPLTDSQKSSTNTTNTTLPTPPTSQHLHSNPGPAKAGSDTSSCRAPQASWRQRGLITKPQMGKQRKHCSRDRAVPGTLDKLLAVKHPLYPVTGSSGSLTAPSCYLSLGQNVVSTLSPAL</sequence>
<evidence type="ECO:0000313" key="3">
    <source>
        <dbReference type="Proteomes" id="UP001178508"/>
    </source>
</evidence>
<dbReference type="AlphaFoldDB" id="A0AAV1F2C7"/>